<dbReference type="InterPro" id="IPR012338">
    <property type="entry name" value="Beta-lactam/transpept-like"/>
</dbReference>
<feature type="domain" description="Beta-lactamase class A catalytic" evidence="5">
    <location>
        <begin position="47"/>
        <end position="318"/>
    </location>
</feature>
<evidence type="ECO:0000256" key="1">
    <source>
        <dbReference type="ARBA" id="ARBA00001526"/>
    </source>
</evidence>
<feature type="chain" id="PRO_5047420637" description="beta-lactamase" evidence="4">
    <location>
        <begin position="23"/>
        <end position="352"/>
    </location>
</feature>
<keyword evidence="6" id="KW-0378">Hydrolase</keyword>
<dbReference type="InterPro" id="IPR045155">
    <property type="entry name" value="Beta-lactam_cat"/>
</dbReference>
<name>A0ABV7T3B2_9GAMM</name>
<keyword evidence="4" id="KW-0732">Signal</keyword>
<comment type="caution">
    <text evidence="6">The sequence shown here is derived from an EMBL/GenBank/DDBJ whole genome shotgun (WGS) entry which is preliminary data.</text>
</comment>
<dbReference type="PANTHER" id="PTHR35333:SF3">
    <property type="entry name" value="BETA-LACTAMASE-TYPE TRANSPEPTIDASE FOLD CONTAINING PROTEIN"/>
    <property type="match status" value="1"/>
</dbReference>
<dbReference type="PANTHER" id="PTHR35333">
    <property type="entry name" value="BETA-LACTAMASE"/>
    <property type="match status" value="1"/>
</dbReference>
<evidence type="ECO:0000259" key="5">
    <source>
        <dbReference type="Pfam" id="PF13354"/>
    </source>
</evidence>
<dbReference type="EMBL" id="JBHRXZ010000016">
    <property type="protein sequence ID" value="MFC3607471.1"/>
    <property type="molecule type" value="Genomic_DNA"/>
</dbReference>
<comment type="similarity">
    <text evidence="2">Belongs to the class-A beta-lactamase family.</text>
</comment>
<dbReference type="InterPro" id="IPR000871">
    <property type="entry name" value="Beta-lactam_class-A"/>
</dbReference>
<keyword evidence="7" id="KW-1185">Reference proteome</keyword>
<dbReference type="SUPFAM" id="SSF56601">
    <property type="entry name" value="beta-lactamase/transpeptidase-like"/>
    <property type="match status" value="1"/>
</dbReference>
<protein>
    <recommendedName>
        <fullName evidence="3">beta-lactamase</fullName>
        <ecNumber evidence="3">3.5.2.6</ecNumber>
    </recommendedName>
</protein>
<feature type="signal peptide" evidence="4">
    <location>
        <begin position="1"/>
        <end position="22"/>
    </location>
</feature>
<evidence type="ECO:0000256" key="3">
    <source>
        <dbReference type="ARBA" id="ARBA00012865"/>
    </source>
</evidence>
<dbReference type="EC" id="3.5.2.6" evidence="3"/>
<comment type="catalytic activity">
    <reaction evidence="1">
        <text>a beta-lactam + H2O = a substituted beta-amino acid</text>
        <dbReference type="Rhea" id="RHEA:20401"/>
        <dbReference type="ChEBI" id="CHEBI:15377"/>
        <dbReference type="ChEBI" id="CHEBI:35627"/>
        <dbReference type="ChEBI" id="CHEBI:140347"/>
        <dbReference type="EC" id="3.5.2.6"/>
    </reaction>
</comment>
<evidence type="ECO:0000256" key="4">
    <source>
        <dbReference type="SAM" id="SignalP"/>
    </source>
</evidence>
<evidence type="ECO:0000313" key="7">
    <source>
        <dbReference type="Proteomes" id="UP001595630"/>
    </source>
</evidence>
<accession>A0ABV7T3B2</accession>
<dbReference type="Proteomes" id="UP001595630">
    <property type="component" value="Unassembled WGS sequence"/>
</dbReference>
<dbReference type="Pfam" id="PF13354">
    <property type="entry name" value="Beta-lactamase2"/>
    <property type="match status" value="1"/>
</dbReference>
<dbReference type="Gene3D" id="3.40.710.10">
    <property type="entry name" value="DD-peptidase/beta-lactamase superfamily"/>
    <property type="match status" value="1"/>
</dbReference>
<evidence type="ECO:0000256" key="2">
    <source>
        <dbReference type="ARBA" id="ARBA00009009"/>
    </source>
</evidence>
<evidence type="ECO:0000313" key="6">
    <source>
        <dbReference type="EMBL" id="MFC3607471.1"/>
    </source>
</evidence>
<dbReference type="GO" id="GO:0016787">
    <property type="term" value="F:hydrolase activity"/>
    <property type="evidence" value="ECO:0007669"/>
    <property type="project" value="UniProtKB-KW"/>
</dbReference>
<organism evidence="6 7">
    <name type="scientific">Stutzerimonas tarimensis</name>
    <dbReference type="NCBI Taxonomy" id="1507735"/>
    <lineage>
        <taxon>Bacteria</taxon>
        <taxon>Pseudomonadati</taxon>
        <taxon>Pseudomonadota</taxon>
        <taxon>Gammaproteobacteria</taxon>
        <taxon>Pseudomonadales</taxon>
        <taxon>Pseudomonadaceae</taxon>
        <taxon>Stutzerimonas</taxon>
    </lineage>
</organism>
<sequence length="352" mass="38404">MKTSSSAVSGCVAALLALYASAAPADWTQRLEADLQRIADESPGNLGIYIKHLGEDEEVSLNADRLWYLGSAAKVPIAVAVLQGVDDGDHALSDTLALRVEDKVDGSGQLVWQDPGVEYRIETLLTEMLIESDNTAANMLVRLIGEDSLNERTRENMGGRGVERITDFTQVRRDVYGELHPDARDLGNMDLVRIAAAPFSQPRYRAVANMLDVPTSELQAPSLEEAYDRYYARNINAASLEAYGRLLEKLVKGELLSESSLTKLYADMKIDSYDAYRLEAGLPSDVPFIQKTGTQLGQACHVGVIDPAAEDQATTVIVLACAEHLDENKEAGQAFELIGEAITRTVLRGMDD</sequence>
<gene>
    <name evidence="6" type="ORF">ACFOMF_06755</name>
</gene>
<reference evidence="7" key="1">
    <citation type="journal article" date="2019" name="Int. J. Syst. Evol. Microbiol.">
        <title>The Global Catalogue of Microorganisms (GCM) 10K type strain sequencing project: providing services to taxonomists for standard genome sequencing and annotation.</title>
        <authorList>
            <consortium name="The Broad Institute Genomics Platform"/>
            <consortium name="The Broad Institute Genome Sequencing Center for Infectious Disease"/>
            <person name="Wu L."/>
            <person name="Ma J."/>
        </authorList>
    </citation>
    <scope>NUCLEOTIDE SEQUENCE [LARGE SCALE GENOMIC DNA]</scope>
    <source>
        <strain evidence="7">KCTC 42447</strain>
    </source>
</reference>
<dbReference type="RefSeq" id="WP_386362664.1">
    <property type="nucleotide sequence ID" value="NZ_JBHRXZ010000016.1"/>
</dbReference>
<proteinExistence type="inferred from homology"/>